<comment type="catalytic activity">
    <reaction evidence="9 10">
        <text>L-threonyl-[protein] + FAD = FMN-L-threonyl-[protein] + AMP + H(+)</text>
        <dbReference type="Rhea" id="RHEA:36847"/>
        <dbReference type="Rhea" id="RHEA-COMP:11060"/>
        <dbReference type="Rhea" id="RHEA-COMP:11061"/>
        <dbReference type="ChEBI" id="CHEBI:15378"/>
        <dbReference type="ChEBI" id="CHEBI:30013"/>
        <dbReference type="ChEBI" id="CHEBI:57692"/>
        <dbReference type="ChEBI" id="CHEBI:74257"/>
        <dbReference type="ChEBI" id="CHEBI:456215"/>
        <dbReference type="EC" id="2.7.1.180"/>
    </reaction>
</comment>
<name>A0A6N8DM25_RHOAC</name>
<evidence type="ECO:0000256" key="8">
    <source>
        <dbReference type="ARBA" id="ARBA00031306"/>
    </source>
</evidence>
<dbReference type="Gene3D" id="3.10.520.10">
    <property type="entry name" value="ApbE-like domains"/>
    <property type="match status" value="1"/>
</dbReference>
<dbReference type="PANTHER" id="PTHR30040:SF2">
    <property type="entry name" value="FAD:PROTEIN FMN TRANSFERASE"/>
    <property type="match status" value="1"/>
</dbReference>
<dbReference type="EMBL" id="WNKS01000003">
    <property type="protein sequence ID" value="MTV30263.1"/>
    <property type="molecule type" value="Genomic_DNA"/>
</dbReference>
<evidence type="ECO:0000256" key="11">
    <source>
        <dbReference type="PIRSR" id="PIRSR006268-2"/>
    </source>
</evidence>
<gene>
    <name evidence="12" type="ORF">GJ654_04565</name>
</gene>
<accession>A0A6N8DM25</accession>
<keyword evidence="6 10" id="KW-0274">FAD</keyword>
<organism evidence="12 13">
    <name type="scientific">Rhodoblastus acidophilus</name>
    <name type="common">Rhodopseudomonas acidophila</name>
    <dbReference type="NCBI Taxonomy" id="1074"/>
    <lineage>
        <taxon>Bacteria</taxon>
        <taxon>Pseudomonadati</taxon>
        <taxon>Pseudomonadota</taxon>
        <taxon>Alphaproteobacteria</taxon>
        <taxon>Hyphomicrobiales</taxon>
        <taxon>Rhodoblastaceae</taxon>
        <taxon>Rhodoblastus</taxon>
    </lineage>
</organism>
<keyword evidence="4 10" id="KW-0808">Transferase</keyword>
<sequence length="293" mass="31169">MGARWSAVFHAPENFDDGALALALQEALEAVELQMSAWRPESDIERFNRAPPGVWRALPQNLLTVLEAAMEIGALSGGAFDIGVGDLVNAWGLGAGSRTPDSTMPVGYTAPTLQIDMRGLRARKFSRQRLDLSGIAKGFGVDELARVMRAFGLSSWLVGIDGEMRACGHKADGRPWAVGHERPGRDARELMGVIALQDCAVATSGNYRHVVEVEGHTLSHTIDPRRGAPLVNDLACVSVLAPSAMVADAWATALMVLGAEQGVRLARRLGLEAILVANAGDLVMSRDDARAGA</sequence>
<dbReference type="PANTHER" id="PTHR30040">
    <property type="entry name" value="THIAMINE BIOSYNTHESIS LIPOPROTEIN APBE"/>
    <property type="match status" value="1"/>
</dbReference>
<dbReference type="InterPro" id="IPR024932">
    <property type="entry name" value="ApbE"/>
</dbReference>
<evidence type="ECO:0000256" key="9">
    <source>
        <dbReference type="ARBA" id="ARBA00048540"/>
    </source>
</evidence>
<evidence type="ECO:0000313" key="12">
    <source>
        <dbReference type="EMBL" id="MTV30263.1"/>
    </source>
</evidence>
<feature type="binding site" evidence="11">
    <location>
        <position position="248"/>
    </location>
    <ligand>
        <name>Mg(2+)</name>
        <dbReference type="ChEBI" id="CHEBI:18420"/>
    </ligand>
</feature>
<evidence type="ECO:0000256" key="1">
    <source>
        <dbReference type="ARBA" id="ARBA00011955"/>
    </source>
</evidence>
<evidence type="ECO:0000256" key="7">
    <source>
        <dbReference type="ARBA" id="ARBA00022842"/>
    </source>
</evidence>
<keyword evidence="3 10" id="KW-0285">Flavoprotein</keyword>
<evidence type="ECO:0000256" key="6">
    <source>
        <dbReference type="ARBA" id="ARBA00022827"/>
    </source>
</evidence>
<dbReference type="InterPro" id="IPR003374">
    <property type="entry name" value="ApbE-like_sf"/>
</dbReference>
<dbReference type="Proteomes" id="UP000439113">
    <property type="component" value="Unassembled WGS sequence"/>
</dbReference>
<dbReference type="EC" id="2.7.1.180" evidence="1 10"/>
<evidence type="ECO:0000256" key="5">
    <source>
        <dbReference type="ARBA" id="ARBA00022723"/>
    </source>
</evidence>
<keyword evidence="7 10" id="KW-0460">Magnesium</keyword>
<protein>
    <recommendedName>
        <fullName evidence="2 10">FAD:protein FMN transferase</fullName>
        <ecNumber evidence="1 10">2.7.1.180</ecNumber>
    </recommendedName>
    <alternativeName>
        <fullName evidence="8 10">Flavin transferase</fullName>
    </alternativeName>
</protein>
<evidence type="ECO:0000256" key="4">
    <source>
        <dbReference type="ARBA" id="ARBA00022679"/>
    </source>
</evidence>
<reference evidence="12 13" key="1">
    <citation type="submission" date="2019-11" db="EMBL/GenBank/DDBJ databases">
        <title>Whole-genome sequence of a Rhodoblastus acidophilus DSM 142.</title>
        <authorList>
            <person name="Kyndt J.A."/>
            <person name="Meyer T.E."/>
        </authorList>
    </citation>
    <scope>NUCLEOTIDE SEQUENCE [LARGE SCALE GENOMIC DNA]</scope>
    <source>
        <strain evidence="12 13">DSM 142</strain>
    </source>
</reference>
<evidence type="ECO:0000256" key="2">
    <source>
        <dbReference type="ARBA" id="ARBA00016337"/>
    </source>
</evidence>
<comment type="cofactor">
    <cofactor evidence="11">
        <name>Mg(2+)</name>
        <dbReference type="ChEBI" id="CHEBI:18420"/>
    </cofactor>
    <cofactor evidence="11">
        <name>Mn(2+)</name>
        <dbReference type="ChEBI" id="CHEBI:29035"/>
    </cofactor>
    <text evidence="11">Magnesium. Can also use manganese.</text>
</comment>
<proteinExistence type="inferred from homology"/>
<comment type="similarity">
    <text evidence="10">Belongs to the ApbE family.</text>
</comment>
<evidence type="ECO:0000256" key="10">
    <source>
        <dbReference type="PIRNR" id="PIRNR006268"/>
    </source>
</evidence>
<dbReference type="OrthoDB" id="9778595at2"/>
<evidence type="ECO:0000313" key="13">
    <source>
        <dbReference type="Proteomes" id="UP000439113"/>
    </source>
</evidence>
<comment type="caution">
    <text evidence="12">The sequence shown here is derived from an EMBL/GenBank/DDBJ whole genome shotgun (WGS) entry which is preliminary data.</text>
</comment>
<dbReference type="GO" id="GO:0046872">
    <property type="term" value="F:metal ion binding"/>
    <property type="evidence" value="ECO:0007669"/>
    <property type="project" value="UniProtKB-UniRule"/>
</dbReference>
<dbReference type="PIRSF" id="PIRSF006268">
    <property type="entry name" value="ApbE"/>
    <property type="match status" value="1"/>
</dbReference>
<feature type="binding site" evidence="11">
    <location>
        <position position="134"/>
    </location>
    <ligand>
        <name>Mg(2+)</name>
        <dbReference type="ChEBI" id="CHEBI:18420"/>
    </ligand>
</feature>
<dbReference type="SUPFAM" id="SSF143631">
    <property type="entry name" value="ApbE-like"/>
    <property type="match status" value="1"/>
</dbReference>
<dbReference type="Pfam" id="PF02424">
    <property type="entry name" value="ApbE"/>
    <property type="match status" value="1"/>
</dbReference>
<feature type="binding site" evidence="11">
    <location>
        <position position="252"/>
    </location>
    <ligand>
        <name>Mg(2+)</name>
        <dbReference type="ChEBI" id="CHEBI:18420"/>
    </ligand>
</feature>
<dbReference type="AlphaFoldDB" id="A0A6N8DM25"/>
<evidence type="ECO:0000256" key="3">
    <source>
        <dbReference type="ARBA" id="ARBA00022630"/>
    </source>
</evidence>
<keyword evidence="5 10" id="KW-0479">Metal-binding</keyword>
<dbReference type="GO" id="GO:0016740">
    <property type="term" value="F:transferase activity"/>
    <property type="evidence" value="ECO:0007669"/>
    <property type="project" value="UniProtKB-UniRule"/>
</dbReference>